<dbReference type="EnsemblMetazoa" id="Aqu2.1.06702_001">
    <property type="protein sequence ID" value="Aqu2.1.06702_001"/>
    <property type="gene ID" value="Aqu2.1.06702"/>
</dbReference>
<reference evidence="2" key="1">
    <citation type="submission" date="2017-05" db="UniProtKB">
        <authorList>
            <consortium name="EnsemblMetazoa"/>
        </authorList>
    </citation>
    <scope>IDENTIFICATION</scope>
</reference>
<sequence>MPRSPPSSQQTPAPPGGLSSSSTTAASTGVPELPVATNEPVTGVSHEEKTKGPGADEVVEDEEEEEEDDEKILEIGHNGRWQKINHQ</sequence>
<feature type="compositionally biased region" description="Low complexity" evidence="1">
    <location>
        <begin position="1"/>
        <end position="29"/>
    </location>
</feature>
<feature type="compositionally biased region" description="Acidic residues" evidence="1">
    <location>
        <begin position="57"/>
        <end position="71"/>
    </location>
</feature>
<evidence type="ECO:0000256" key="1">
    <source>
        <dbReference type="SAM" id="MobiDB-lite"/>
    </source>
</evidence>
<name>A0A1X7SX15_AMPQE</name>
<dbReference type="InParanoid" id="A0A1X7SX15"/>
<feature type="region of interest" description="Disordered" evidence="1">
    <location>
        <begin position="1"/>
        <end position="87"/>
    </location>
</feature>
<organism evidence="2">
    <name type="scientific">Amphimedon queenslandica</name>
    <name type="common">Sponge</name>
    <dbReference type="NCBI Taxonomy" id="400682"/>
    <lineage>
        <taxon>Eukaryota</taxon>
        <taxon>Metazoa</taxon>
        <taxon>Porifera</taxon>
        <taxon>Demospongiae</taxon>
        <taxon>Heteroscleromorpha</taxon>
        <taxon>Haplosclerida</taxon>
        <taxon>Niphatidae</taxon>
        <taxon>Amphimedon</taxon>
    </lineage>
</organism>
<protein>
    <submittedName>
        <fullName evidence="2">Uncharacterized protein</fullName>
    </submittedName>
</protein>
<dbReference type="AlphaFoldDB" id="A0A1X7SX15"/>
<proteinExistence type="predicted"/>
<accession>A0A1X7SX15</accession>
<dbReference type="OrthoDB" id="1034557at2759"/>
<evidence type="ECO:0000313" key="2">
    <source>
        <dbReference type="EnsemblMetazoa" id="Aqu2.1.06702_001"/>
    </source>
</evidence>